<dbReference type="GO" id="GO:0016787">
    <property type="term" value="F:hydrolase activity"/>
    <property type="evidence" value="ECO:0007669"/>
    <property type="project" value="UniProtKB-KW"/>
</dbReference>
<dbReference type="PROSITE" id="PS51194">
    <property type="entry name" value="HELICASE_CTER"/>
    <property type="match status" value="1"/>
</dbReference>
<dbReference type="GO" id="GO:0005829">
    <property type="term" value="C:cytosol"/>
    <property type="evidence" value="ECO:0007669"/>
    <property type="project" value="TreeGrafter"/>
</dbReference>
<accession>A0A0F9GI80</accession>
<keyword evidence="1" id="KW-0547">Nucleotide-binding</keyword>
<feature type="domain" description="Helicase C-terminal" evidence="5">
    <location>
        <begin position="39"/>
        <end position="187"/>
    </location>
</feature>
<feature type="non-terminal residue" evidence="6">
    <location>
        <position position="1"/>
    </location>
</feature>
<protein>
    <recommendedName>
        <fullName evidence="5">Helicase C-terminal domain-containing protein</fullName>
    </recommendedName>
</protein>
<dbReference type="InterPro" id="IPR050079">
    <property type="entry name" value="DEAD_box_RNA_helicase"/>
</dbReference>
<name>A0A0F9GI80_9ZZZZ</name>
<organism evidence="6">
    <name type="scientific">marine sediment metagenome</name>
    <dbReference type="NCBI Taxonomy" id="412755"/>
    <lineage>
        <taxon>unclassified sequences</taxon>
        <taxon>metagenomes</taxon>
        <taxon>ecological metagenomes</taxon>
    </lineage>
</organism>
<evidence type="ECO:0000256" key="3">
    <source>
        <dbReference type="ARBA" id="ARBA00022806"/>
    </source>
</evidence>
<dbReference type="SMART" id="SM00490">
    <property type="entry name" value="HELICc"/>
    <property type="match status" value="1"/>
</dbReference>
<keyword evidence="3" id="KW-0347">Helicase</keyword>
<proteinExistence type="predicted"/>
<reference evidence="6" key="1">
    <citation type="journal article" date="2015" name="Nature">
        <title>Complex archaea that bridge the gap between prokaryotes and eukaryotes.</title>
        <authorList>
            <person name="Spang A."/>
            <person name="Saw J.H."/>
            <person name="Jorgensen S.L."/>
            <person name="Zaremba-Niedzwiedzka K."/>
            <person name="Martijn J."/>
            <person name="Lind A.E."/>
            <person name="van Eijk R."/>
            <person name="Schleper C."/>
            <person name="Guy L."/>
            <person name="Ettema T.J."/>
        </authorList>
    </citation>
    <scope>NUCLEOTIDE SEQUENCE</scope>
</reference>
<evidence type="ECO:0000313" key="6">
    <source>
        <dbReference type="EMBL" id="KKL98498.1"/>
    </source>
</evidence>
<keyword evidence="4" id="KW-0067">ATP-binding</keyword>
<comment type="caution">
    <text evidence="6">The sequence shown here is derived from an EMBL/GenBank/DDBJ whole genome shotgun (WGS) entry which is preliminary data.</text>
</comment>
<dbReference type="PANTHER" id="PTHR47959:SF1">
    <property type="entry name" value="ATP-DEPENDENT RNA HELICASE DBPA"/>
    <property type="match status" value="1"/>
</dbReference>
<dbReference type="Gene3D" id="3.40.50.300">
    <property type="entry name" value="P-loop containing nucleotide triphosphate hydrolases"/>
    <property type="match status" value="1"/>
</dbReference>
<sequence>VKKLAESYLNKPVVIELNLEQVAPQSLEHHFLSVPGSGKLNALQDYVQKESISQAIIFCNSRFSAEKLFKQIKSQLRNSEFIHGGLEQSKRTSIIRRFRNHKITYMVATDLAGRGLDFREVSHIINYDFPMSSETYTHRTGRAGRMGRVGIAVTMVTSRDLGSLKRMFRVNRIDPVGTLRIIEINTIKSRFNGEFRIVFCE</sequence>
<keyword evidence="2" id="KW-0378">Hydrolase</keyword>
<evidence type="ECO:0000256" key="4">
    <source>
        <dbReference type="ARBA" id="ARBA00022840"/>
    </source>
</evidence>
<evidence type="ECO:0000259" key="5">
    <source>
        <dbReference type="PROSITE" id="PS51194"/>
    </source>
</evidence>
<dbReference type="InterPro" id="IPR027417">
    <property type="entry name" value="P-loop_NTPase"/>
</dbReference>
<dbReference type="PANTHER" id="PTHR47959">
    <property type="entry name" value="ATP-DEPENDENT RNA HELICASE RHLE-RELATED"/>
    <property type="match status" value="1"/>
</dbReference>
<dbReference type="GO" id="GO:0003724">
    <property type="term" value="F:RNA helicase activity"/>
    <property type="evidence" value="ECO:0007669"/>
    <property type="project" value="TreeGrafter"/>
</dbReference>
<dbReference type="CDD" id="cd18787">
    <property type="entry name" value="SF2_C_DEAD"/>
    <property type="match status" value="1"/>
</dbReference>
<dbReference type="SUPFAM" id="SSF52540">
    <property type="entry name" value="P-loop containing nucleoside triphosphate hydrolases"/>
    <property type="match status" value="1"/>
</dbReference>
<gene>
    <name evidence="6" type="ORF">LCGC14_1823840</name>
</gene>
<evidence type="ECO:0000256" key="2">
    <source>
        <dbReference type="ARBA" id="ARBA00022801"/>
    </source>
</evidence>
<dbReference type="InterPro" id="IPR001650">
    <property type="entry name" value="Helicase_C-like"/>
</dbReference>
<dbReference type="GO" id="GO:0005524">
    <property type="term" value="F:ATP binding"/>
    <property type="evidence" value="ECO:0007669"/>
    <property type="project" value="UniProtKB-KW"/>
</dbReference>
<dbReference type="AlphaFoldDB" id="A0A0F9GI80"/>
<evidence type="ECO:0000256" key="1">
    <source>
        <dbReference type="ARBA" id="ARBA00022741"/>
    </source>
</evidence>
<dbReference type="Pfam" id="PF00271">
    <property type="entry name" value="Helicase_C"/>
    <property type="match status" value="1"/>
</dbReference>
<dbReference type="EMBL" id="LAZR01017906">
    <property type="protein sequence ID" value="KKL98498.1"/>
    <property type="molecule type" value="Genomic_DNA"/>
</dbReference>